<dbReference type="PANTHER" id="PTHR24172:SF4">
    <property type="entry name" value="ANK_REP_REGION DOMAIN-CONTAINING PROTEIN"/>
    <property type="match status" value="1"/>
</dbReference>
<sequence length="458" mass="51087">MEMYVARPSCRRDPPVPPPSTVDGRYIAQHLGEALTRALAEIAEVRPWDPIEYLARWLYKYRQDEAFSRKQEELLKSIRDEEARLMREEELKFKRMEELRRYQEEEAEKRRLEEEERKKREQEELLRSAKESALAQKPALPTVSEEAEETANDEDDDGEEDDDTSVKDRDRNGQTELHKLAAQQGMDFAALIQLGYSIADRDINGKTARDIAQETGQKETVAAIDKYLRKTLEDGREDVLEQLVLDGYDGLDSVEKSGLPEVTKACLDRLSGLKEAIASTMKSAASKGDQQAETEAQEAVDAQPLLARAKDGAGRSLMHLAVLARADKLVAHLASNFPDSLRARDNCNRTPLHYAWATSPDLAELLISKGASPKARDAMKKKPAFYKNNSADIKAIQASLNLSPSPLPIPEVTFGEVEPPSAESGADDTAEETQLATVIGADVPAQQKTDDTQQKQEV</sequence>
<reference evidence="2 3" key="1">
    <citation type="submission" date="2019-01" db="EMBL/GenBank/DDBJ databases">
        <title>A draft genome assembly of the solar-powered sea slug Elysia chlorotica.</title>
        <authorList>
            <person name="Cai H."/>
            <person name="Li Q."/>
            <person name="Fang X."/>
            <person name="Li J."/>
            <person name="Curtis N.E."/>
            <person name="Altenburger A."/>
            <person name="Shibata T."/>
            <person name="Feng M."/>
            <person name="Maeda T."/>
            <person name="Schwartz J.A."/>
            <person name="Shigenobu S."/>
            <person name="Lundholm N."/>
            <person name="Nishiyama T."/>
            <person name="Yang H."/>
            <person name="Hasebe M."/>
            <person name="Li S."/>
            <person name="Pierce S.K."/>
            <person name="Wang J."/>
        </authorList>
    </citation>
    <scope>NUCLEOTIDE SEQUENCE [LARGE SCALE GENOMIC DNA]</scope>
    <source>
        <strain evidence="2">EC2010</strain>
        <tissue evidence="2">Whole organism of an adult</tissue>
    </source>
</reference>
<dbReference type="EMBL" id="RQTK01000541">
    <property type="protein sequence ID" value="RUS77951.1"/>
    <property type="molecule type" value="Genomic_DNA"/>
</dbReference>
<protein>
    <submittedName>
        <fullName evidence="2">Uncharacterized protein</fullName>
    </submittedName>
</protein>
<dbReference type="Proteomes" id="UP000271974">
    <property type="component" value="Unassembled WGS sequence"/>
</dbReference>
<feature type="region of interest" description="Disordered" evidence="1">
    <location>
        <begin position="123"/>
        <end position="172"/>
    </location>
</feature>
<dbReference type="Gene3D" id="1.20.890.10">
    <property type="entry name" value="cAMP-dependent protein kinase regulatory subunit, dimerization-anchoring domain"/>
    <property type="match status" value="1"/>
</dbReference>
<name>A0A433T8N3_ELYCH</name>
<dbReference type="InterPro" id="IPR049630">
    <property type="entry name" value="DYDC-like_DD"/>
</dbReference>
<dbReference type="InterPro" id="IPR036770">
    <property type="entry name" value="Ankyrin_rpt-contain_sf"/>
</dbReference>
<feature type="region of interest" description="Disordered" evidence="1">
    <location>
        <begin position="410"/>
        <end position="458"/>
    </location>
</feature>
<organism evidence="2 3">
    <name type="scientific">Elysia chlorotica</name>
    <name type="common">Eastern emerald elysia</name>
    <name type="synonym">Sea slug</name>
    <dbReference type="NCBI Taxonomy" id="188477"/>
    <lineage>
        <taxon>Eukaryota</taxon>
        <taxon>Metazoa</taxon>
        <taxon>Spiralia</taxon>
        <taxon>Lophotrochozoa</taxon>
        <taxon>Mollusca</taxon>
        <taxon>Gastropoda</taxon>
        <taxon>Heterobranchia</taxon>
        <taxon>Euthyneura</taxon>
        <taxon>Panpulmonata</taxon>
        <taxon>Sacoglossa</taxon>
        <taxon>Placobranchoidea</taxon>
        <taxon>Plakobranchidae</taxon>
        <taxon>Elysia</taxon>
    </lineage>
</organism>
<proteinExistence type="predicted"/>
<dbReference type="Gene3D" id="1.25.40.20">
    <property type="entry name" value="Ankyrin repeat-containing domain"/>
    <property type="match status" value="1"/>
</dbReference>
<dbReference type="OrthoDB" id="432281at2759"/>
<dbReference type="STRING" id="188477.A0A433T8N3"/>
<dbReference type="Pfam" id="PF00023">
    <property type="entry name" value="Ank"/>
    <property type="match status" value="1"/>
</dbReference>
<accession>A0A433T8N3</accession>
<feature type="compositionally biased region" description="Acidic residues" evidence="1">
    <location>
        <begin position="145"/>
        <end position="163"/>
    </location>
</feature>
<dbReference type="InterPro" id="IPR007858">
    <property type="entry name" value="Dpy-30_motif"/>
</dbReference>
<evidence type="ECO:0000313" key="3">
    <source>
        <dbReference type="Proteomes" id="UP000271974"/>
    </source>
</evidence>
<feature type="compositionally biased region" description="Basic and acidic residues" evidence="1">
    <location>
        <begin position="448"/>
        <end position="458"/>
    </location>
</feature>
<gene>
    <name evidence="2" type="ORF">EGW08_014297</name>
</gene>
<evidence type="ECO:0000256" key="1">
    <source>
        <dbReference type="SAM" id="MobiDB-lite"/>
    </source>
</evidence>
<dbReference type="PANTHER" id="PTHR24172">
    <property type="entry name" value="ANK_REP_REGION DOMAIN-CONTAINING PROTEIN"/>
    <property type="match status" value="1"/>
</dbReference>
<dbReference type="Pfam" id="PF05186">
    <property type="entry name" value="Dpy-30"/>
    <property type="match status" value="1"/>
</dbReference>
<evidence type="ECO:0000313" key="2">
    <source>
        <dbReference type="EMBL" id="RUS77951.1"/>
    </source>
</evidence>
<comment type="caution">
    <text evidence="2">The sequence shown here is derived from an EMBL/GenBank/DDBJ whole genome shotgun (WGS) entry which is preliminary data.</text>
</comment>
<dbReference type="AlphaFoldDB" id="A0A433T8N3"/>
<dbReference type="InterPro" id="IPR002110">
    <property type="entry name" value="Ankyrin_rpt"/>
</dbReference>
<dbReference type="SUPFAM" id="SSF48403">
    <property type="entry name" value="Ankyrin repeat"/>
    <property type="match status" value="1"/>
</dbReference>
<keyword evidence="3" id="KW-1185">Reference proteome</keyword>
<dbReference type="CDD" id="cd22966">
    <property type="entry name" value="DD_DYDC-like"/>
    <property type="match status" value="1"/>
</dbReference>